<proteinExistence type="predicted"/>
<comment type="caution">
    <text evidence="1">The sequence shown here is derived from an EMBL/GenBank/DDBJ whole genome shotgun (WGS) entry which is preliminary data.</text>
</comment>
<dbReference type="Proteomes" id="UP000314294">
    <property type="component" value="Unassembled WGS sequence"/>
</dbReference>
<protein>
    <submittedName>
        <fullName evidence="1">Uncharacterized protein</fullName>
    </submittedName>
</protein>
<evidence type="ECO:0000313" key="2">
    <source>
        <dbReference type="Proteomes" id="UP000314294"/>
    </source>
</evidence>
<organism evidence="1 2">
    <name type="scientific">Liparis tanakae</name>
    <name type="common">Tanaka's snailfish</name>
    <dbReference type="NCBI Taxonomy" id="230148"/>
    <lineage>
        <taxon>Eukaryota</taxon>
        <taxon>Metazoa</taxon>
        <taxon>Chordata</taxon>
        <taxon>Craniata</taxon>
        <taxon>Vertebrata</taxon>
        <taxon>Euteleostomi</taxon>
        <taxon>Actinopterygii</taxon>
        <taxon>Neopterygii</taxon>
        <taxon>Teleostei</taxon>
        <taxon>Neoteleostei</taxon>
        <taxon>Acanthomorphata</taxon>
        <taxon>Eupercaria</taxon>
        <taxon>Perciformes</taxon>
        <taxon>Cottioidei</taxon>
        <taxon>Cottales</taxon>
        <taxon>Liparidae</taxon>
        <taxon>Liparis</taxon>
    </lineage>
</organism>
<dbReference type="OrthoDB" id="10615447at2759"/>
<name>A0A4Z2GQ36_9TELE</name>
<evidence type="ECO:0000313" key="1">
    <source>
        <dbReference type="EMBL" id="TNN54883.1"/>
    </source>
</evidence>
<keyword evidence="2" id="KW-1185">Reference proteome</keyword>
<dbReference type="AlphaFoldDB" id="A0A4Z2GQ36"/>
<dbReference type="EMBL" id="SRLO01000472">
    <property type="protein sequence ID" value="TNN54883.1"/>
    <property type="molecule type" value="Genomic_DNA"/>
</dbReference>
<reference evidence="1 2" key="1">
    <citation type="submission" date="2019-03" db="EMBL/GenBank/DDBJ databases">
        <title>First draft genome of Liparis tanakae, snailfish: a comprehensive survey of snailfish specific genes.</title>
        <authorList>
            <person name="Kim W."/>
            <person name="Song I."/>
            <person name="Jeong J.-H."/>
            <person name="Kim D."/>
            <person name="Kim S."/>
            <person name="Ryu S."/>
            <person name="Song J.Y."/>
            <person name="Lee S.K."/>
        </authorList>
    </citation>
    <scope>NUCLEOTIDE SEQUENCE [LARGE SCALE GENOMIC DNA]</scope>
    <source>
        <tissue evidence="1">Muscle</tissue>
    </source>
</reference>
<accession>A0A4Z2GQ36</accession>
<sequence>MIVFAETSLRLASIQHPASSCPPRHRPVDLAQNWQPAGVIRVSAPLARRRARTISKNQAGTCCVRTEDAPALEIYSVQVEEVSPSMWTLS</sequence>
<gene>
    <name evidence="1" type="ORF">EYF80_034913</name>
</gene>